<name>B1ZYW8_OPITP</name>
<dbReference type="GO" id="GO:0003677">
    <property type="term" value="F:DNA binding"/>
    <property type="evidence" value="ECO:0007669"/>
    <property type="project" value="UniProtKB-KW"/>
</dbReference>
<dbReference type="SUPFAM" id="SSF116734">
    <property type="entry name" value="DNA methylase specificity domain"/>
    <property type="match status" value="2"/>
</dbReference>
<evidence type="ECO:0000256" key="2">
    <source>
        <dbReference type="ARBA" id="ARBA00023125"/>
    </source>
</evidence>
<evidence type="ECO:0000313" key="4">
    <source>
        <dbReference type="EMBL" id="ACB76291.1"/>
    </source>
</evidence>
<dbReference type="PANTHER" id="PTHR30408:SF12">
    <property type="entry name" value="TYPE I RESTRICTION ENZYME MJAVIII SPECIFICITY SUBUNIT"/>
    <property type="match status" value="1"/>
</dbReference>
<dbReference type="HOGENOM" id="CLU_021095_10_1_0"/>
<dbReference type="InterPro" id="IPR044946">
    <property type="entry name" value="Restrct_endonuc_typeI_TRD_sf"/>
</dbReference>
<dbReference type="REBASE" id="17723">
    <property type="entry name" value="S.OtePBORF3011P"/>
</dbReference>
<reference evidence="4 5" key="1">
    <citation type="journal article" date="2011" name="J. Bacteriol.">
        <title>Genome sequence of the verrucomicrobium Opitutus terrae PB90-1, an abundant inhabitant of rice paddy soil ecosystems.</title>
        <authorList>
            <person name="van Passel M.W."/>
            <person name="Kant R."/>
            <person name="Palva A."/>
            <person name="Copeland A."/>
            <person name="Lucas S."/>
            <person name="Lapidus A."/>
            <person name="Glavina del Rio T."/>
            <person name="Pitluck S."/>
            <person name="Goltsman E."/>
            <person name="Clum A."/>
            <person name="Sun H."/>
            <person name="Schmutz J."/>
            <person name="Larimer F.W."/>
            <person name="Land M.L."/>
            <person name="Hauser L."/>
            <person name="Kyrpides N."/>
            <person name="Mikhailova N."/>
            <person name="Richardson P.P."/>
            <person name="Janssen P.H."/>
            <person name="de Vos W.M."/>
            <person name="Smidt H."/>
        </authorList>
    </citation>
    <scope>NUCLEOTIDE SEQUENCE [LARGE SCALE GENOMIC DNA]</scope>
    <source>
        <strain evidence="5">DSM 11246 / JCM 15787 / PB90-1</strain>
    </source>
</reference>
<dbReference type="InterPro" id="IPR052021">
    <property type="entry name" value="Type-I_RS_S_subunit"/>
</dbReference>
<keyword evidence="5" id="KW-1185">Reference proteome</keyword>
<dbReference type="Proteomes" id="UP000007013">
    <property type="component" value="Chromosome"/>
</dbReference>
<organism evidence="4 5">
    <name type="scientific">Opitutus terrae (strain DSM 11246 / JCM 15787 / PB90-1)</name>
    <dbReference type="NCBI Taxonomy" id="452637"/>
    <lineage>
        <taxon>Bacteria</taxon>
        <taxon>Pseudomonadati</taxon>
        <taxon>Verrucomicrobiota</taxon>
        <taxon>Opitutia</taxon>
        <taxon>Opitutales</taxon>
        <taxon>Opitutaceae</taxon>
        <taxon>Opitutus</taxon>
    </lineage>
</organism>
<dbReference type="STRING" id="452637.Oter_3010"/>
<keyword evidence="4" id="KW-0378">Hydrolase</keyword>
<dbReference type="EMBL" id="CP001032">
    <property type="protein sequence ID" value="ACB76291.1"/>
    <property type="molecule type" value="Genomic_DNA"/>
</dbReference>
<protein>
    <submittedName>
        <fullName evidence="4">Restriction endonuclease S subunits-like protein</fullName>
    </submittedName>
</protein>
<dbReference type="eggNOG" id="COG0732">
    <property type="taxonomic scope" value="Bacteria"/>
</dbReference>
<dbReference type="Gene3D" id="3.90.220.20">
    <property type="entry name" value="DNA methylase specificity domains"/>
    <property type="match status" value="2"/>
</dbReference>
<dbReference type="GO" id="GO:0009307">
    <property type="term" value="P:DNA restriction-modification system"/>
    <property type="evidence" value="ECO:0007669"/>
    <property type="project" value="UniProtKB-KW"/>
</dbReference>
<keyword evidence="4" id="KW-0255">Endonuclease</keyword>
<feature type="region of interest" description="Disordered" evidence="3">
    <location>
        <begin position="1"/>
        <end position="31"/>
    </location>
</feature>
<evidence type="ECO:0000256" key="1">
    <source>
        <dbReference type="ARBA" id="ARBA00022747"/>
    </source>
</evidence>
<dbReference type="RefSeq" id="WP_012375820.1">
    <property type="nucleotide sequence ID" value="NC_010571.1"/>
</dbReference>
<accession>B1ZYW8</accession>
<dbReference type="PANTHER" id="PTHR30408">
    <property type="entry name" value="TYPE-1 RESTRICTION ENZYME ECOKI SPECIFICITY PROTEIN"/>
    <property type="match status" value="1"/>
</dbReference>
<proteinExistence type="predicted"/>
<dbReference type="AlphaFoldDB" id="B1ZYW8"/>
<keyword evidence="4" id="KW-0540">Nuclease</keyword>
<keyword evidence="1" id="KW-0680">Restriction system</keyword>
<keyword evidence="2" id="KW-0238">DNA-binding</keyword>
<gene>
    <name evidence="4" type="ordered locus">Oter_3010</name>
</gene>
<evidence type="ECO:0000256" key="3">
    <source>
        <dbReference type="SAM" id="MobiDB-lite"/>
    </source>
</evidence>
<dbReference type="GO" id="GO:0004519">
    <property type="term" value="F:endonuclease activity"/>
    <property type="evidence" value="ECO:0007669"/>
    <property type="project" value="UniProtKB-KW"/>
</dbReference>
<sequence>MKAGSRATNGEWPRVELGELMPGRGESVDPANHADEPFDLYSIPAFDSQKPEVLTGAQIGSTKQAVETGDVLLSKIVPHIRRAWVVGASRGRRMIASSEWIVFRNARIFPGYIRHLLVEDRFHAKFMSTVSGVGGSLLRARPAHVARIRVPLPPLAEQRRIAEVLDRAEALRAKRRATLAQLDSLTQCLFLDLFGDPATNPKGWPKTVLGEIIEFVGGSQPPRETFTYEPSPDTIRLVQIRDFKSDEFKTYIPRRLARRFFNEDDVMIGRYGPPVFQILRGLCGSYNVALMKALPKDEVSKDFVFHLLQEQRLHSYVVARSERTAGQTGVNLELLEKYPAFRPPASLQREFARRVAAVEKLKTTQRASLAELDALFASLQHRAFRGDL</sequence>
<evidence type="ECO:0000313" key="5">
    <source>
        <dbReference type="Proteomes" id="UP000007013"/>
    </source>
</evidence>
<dbReference type="KEGG" id="ote:Oter_3010"/>